<dbReference type="EMBL" id="LGUP01000380">
    <property type="protein sequence ID" value="KOG12614.1"/>
    <property type="molecule type" value="Genomic_DNA"/>
</dbReference>
<dbReference type="SUPFAM" id="SSF55729">
    <property type="entry name" value="Acyl-CoA N-acyltransferases (Nat)"/>
    <property type="match status" value="1"/>
</dbReference>
<protein>
    <recommendedName>
        <fullName evidence="2">N-acetyltransferase domain-containing protein</fullName>
    </recommendedName>
</protein>
<evidence type="ECO:0000259" key="2">
    <source>
        <dbReference type="PROSITE" id="PS51186"/>
    </source>
</evidence>
<proteinExistence type="predicted"/>
<accession>A0A0L8JGB5</accession>
<dbReference type="PROSITE" id="PS51186">
    <property type="entry name" value="GNAT"/>
    <property type="match status" value="1"/>
</dbReference>
<dbReference type="Gene3D" id="3.40.630.30">
    <property type="match status" value="1"/>
</dbReference>
<dbReference type="PATRIC" id="fig|1938.6.peg.6783"/>
<evidence type="ECO:0000256" key="1">
    <source>
        <dbReference type="SAM" id="MobiDB-lite"/>
    </source>
</evidence>
<feature type="compositionally biased region" description="Basic and acidic residues" evidence="1">
    <location>
        <begin position="164"/>
        <end position="183"/>
    </location>
</feature>
<evidence type="ECO:0000313" key="4">
    <source>
        <dbReference type="Proteomes" id="UP000037023"/>
    </source>
</evidence>
<dbReference type="GO" id="GO:0016747">
    <property type="term" value="F:acyltransferase activity, transferring groups other than amino-acyl groups"/>
    <property type="evidence" value="ECO:0007669"/>
    <property type="project" value="InterPro"/>
</dbReference>
<reference evidence="3 4" key="1">
    <citation type="submission" date="2015-06" db="EMBL/GenBank/DDBJ databases">
        <authorList>
            <person name="Hoefler B.C."/>
            <person name="Straight P.D."/>
        </authorList>
    </citation>
    <scope>NUCLEOTIDE SEQUENCE [LARGE SCALE GENOMIC DNA]</scope>
    <source>
        <strain evidence="3 4">NRRL 3427</strain>
    </source>
</reference>
<organism evidence="3 4">
    <name type="scientific">Streptomyces viridochromogenes</name>
    <dbReference type="NCBI Taxonomy" id="1938"/>
    <lineage>
        <taxon>Bacteria</taxon>
        <taxon>Bacillati</taxon>
        <taxon>Actinomycetota</taxon>
        <taxon>Actinomycetes</taxon>
        <taxon>Kitasatosporales</taxon>
        <taxon>Streptomycetaceae</taxon>
        <taxon>Streptomyces</taxon>
    </lineage>
</organism>
<dbReference type="AlphaFoldDB" id="A0A0L8JGB5"/>
<gene>
    <name evidence="3" type="ORF">ADK34_31590</name>
</gene>
<name>A0A0L8JGB5_STRVR</name>
<dbReference type="InterPro" id="IPR016181">
    <property type="entry name" value="Acyl_CoA_acyltransferase"/>
</dbReference>
<dbReference type="InterPro" id="IPR000182">
    <property type="entry name" value="GNAT_dom"/>
</dbReference>
<feature type="domain" description="N-acetyltransferase" evidence="2">
    <location>
        <begin position="2"/>
        <end position="167"/>
    </location>
</feature>
<feature type="region of interest" description="Disordered" evidence="1">
    <location>
        <begin position="163"/>
        <end position="183"/>
    </location>
</feature>
<dbReference type="Pfam" id="PF00583">
    <property type="entry name" value="Acetyltransf_1"/>
    <property type="match status" value="1"/>
</dbReference>
<evidence type="ECO:0000313" key="3">
    <source>
        <dbReference type="EMBL" id="KOG12614.1"/>
    </source>
</evidence>
<dbReference type="Proteomes" id="UP000037023">
    <property type="component" value="Unassembled WGS sequence"/>
</dbReference>
<comment type="caution">
    <text evidence="3">The sequence shown here is derived from an EMBL/GenBank/DDBJ whole genome shotgun (WGS) entry which is preliminary data.</text>
</comment>
<sequence length="183" mass="20327">MFSVRPASPDDVPALTDLIVRRAAWMRERKLEDWEGWSSSAGLMAARAARPRSPAWVLEHDGGAVVGCTIVSDRPLDEGWTDPERGEAALYLNTTVTDPAWRRHRPGALLAAWTLHRAATTGKSWVRRGCANDGLLRYYRDVQGFSLVRTVRGEHAVTHLLARQAKESDESDPRGREAGSREA</sequence>